<gene>
    <name evidence="7" type="ORF">AAFF_G00369920</name>
</gene>
<dbReference type="EMBL" id="JAINUG010000647">
    <property type="protein sequence ID" value="KAJ8362521.1"/>
    <property type="molecule type" value="Genomic_DNA"/>
</dbReference>
<dbReference type="GO" id="GO:0005164">
    <property type="term" value="F:tumor necrosis factor receptor binding"/>
    <property type="evidence" value="ECO:0007669"/>
    <property type="project" value="InterPro"/>
</dbReference>
<reference evidence="7" key="1">
    <citation type="journal article" date="2023" name="Science">
        <title>Genome structures resolve the early diversification of teleost fishes.</title>
        <authorList>
            <person name="Parey E."/>
            <person name="Louis A."/>
            <person name="Montfort J."/>
            <person name="Bouchez O."/>
            <person name="Roques C."/>
            <person name="Iampietro C."/>
            <person name="Lluch J."/>
            <person name="Castinel A."/>
            <person name="Donnadieu C."/>
            <person name="Desvignes T."/>
            <person name="Floi Bucao C."/>
            <person name="Jouanno E."/>
            <person name="Wen M."/>
            <person name="Mejri S."/>
            <person name="Dirks R."/>
            <person name="Jansen H."/>
            <person name="Henkel C."/>
            <person name="Chen W.J."/>
            <person name="Zahm M."/>
            <person name="Cabau C."/>
            <person name="Klopp C."/>
            <person name="Thompson A.W."/>
            <person name="Robinson-Rechavi M."/>
            <person name="Braasch I."/>
            <person name="Lecointre G."/>
            <person name="Bobe J."/>
            <person name="Postlethwait J.H."/>
            <person name="Berthelot C."/>
            <person name="Roest Crollius H."/>
            <person name="Guiguen Y."/>
        </authorList>
    </citation>
    <scope>NUCLEOTIDE SEQUENCE</scope>
    <source>
        <strain evidence="7">NC1722</strain>
    </source>
</reference>
<dbReference type="SUPFAM" id="SSF49842">
    <property type="entry name" value="TNF-like"/>
    <property type="match status" value="1"/>
</dbReference>
<dbReference type="GO" id="GO:0006955">
    <property type="term" value="P:immune response"/>
    <property type="evidence" value="ECO:0007669"/>
    <property type="project" value="InterPro"/>
</dbReference>
<evidence type="ECO:0000256" key="2">
    <source>
        <dbReference type="ARBA" id="ARBA00008670"/>
    </source>
</evidence>
<dbReference type="GO" id="GO:0005125">
    <property type="term" value="F:cytokine activity"/>
    <property type="evidence" value="ECO:0007669"/>
    <property type="project" value="UniProtKB-KW"/>
</dbReference>
<dbReference type="Gene3D" id="2.60.120.40">
    <property type="match status" value="1"/>
</dbReference>
<evidence type="ECO:0000256" key="5">
    <source>
        <dbReference type="SAM" id="MobiDB-lite"/>
    </source>
</evidence>
<name>A0AAD7VYI1_9TELE</name>
<keyword evidence="4" id="KW-0472">Membrane</keyword>
<feature type="domain" description="THD" evidence="6">
    <location>
        <begin position="99"/>
        <end position="240"/>
    </location>
</feature>
<dbReference type="InterPro" id="IPR006052">
    <property type="entry name" value="TNF_dom"/>
</dbReference>
<evidence type="ECO:0000313" key="7">
    <source>
        <dbReference type="EMBL" id="KAJ8362521.1"/>
    </source>
</evidence>
<protein>
    <recommendedName>
        <fullName evidence="6">THD domain-containing protein</fullName>
    </recommendedName>
</protein>
<comment type="caution">
    <text evidence="7">The sequence shown here is derived from an EMBL/GenBank/DDBJ whole genome shotgun (WGS) entry which is preliminary data.</text>
</comment>
<keyword evidence="8" id="KW-1185">Reference proteome</keyword>
<dbReference type="AlphaFoldDB" id="A0AAD7VYI1"/>
<sequence>MWKTCDCIFFRKELQRGSQGRGQWSAQVARTGTRHHCVCELTEQHWGWTTQRLRTLDAHGGTPEKQLGEQGESNVELSSKGTVTQTTERSSKEKKSRKASAHLTDLSEPMAVDGMLKWGLNGDAFVEGMEYQAGCLQVRSEGFYFIYSKVSFADSACSLFKHTVMRRTPRYYGDMELMKSKRFSCRDARQPEESVLNSYMGGVFRLQRGDSVFVKVENHTMLTQDRQLLRNVPYITQKRTWNVCVPVSMCVKIQTMRSV</sequence>
<accession>A0AAD7VYI1</accession>
<feature type="region of interest" description="Disordered" evidence="5">
    <location>
        <begin position="58"/>
        <end position="102"/>
    </location>
</feature>
<dbReference type="Proteomes" id="UP001221898">
    <property type="component" value="Unassembled WGS sequence"/>
</dbReference>
<keyword evidence="3" id="KW-0202">Cytokine</keyword>
<dbReference type="InterPro" id="IPR008983">
    <property type="entry name" value="Tumour_necrosis_fac-like_dom"/>
</dbReference>
<dbReference type="SMART" id="SM00207">
    <property type="entry name" value="TNF"/>
    <property type="match status" value="1"/>
</dbReference>
<proteinExistence type="inferred from homology"/>
<dbReference type="InterPro" id="IPR021184">
    <property type="entry name" value="TNF_CS"/>
</dbReference>
<feature type="compositionally biased region" description="Polar residues" evidence="5">
    <location>
        <begin position="71"/>
        <end position="87"/>
    </location>
</feature>
<evidence type="ECO:0000256" key="3">
    <source>
        <dbReference type="ARBA" id="ARBA00022514"/>
    </source>
</evidence>
<dbReference type="GO" id="GO:0016020">
    <property type="term" value="C:membrane"/>
    <property type="evidence" value="ECO:0007669"/>
    <property type="project" value="UniProtKB-SubCell"/>
</dbReference>
<dbReference type="Pfam" id="PF00229">
    <property type="entry name" value="TNF"/>
    <property type="match status" value="1"/>
</dbReference>
<comment type="similarity">
    <text evidence="2">Belongs to the tumor necrosis factor family.</text>
</comment>
<dbReference type="PANTHER" id="PTHR11471">
    <property type="entry name" value="TUMOR NECROSIS FACTOR FAMILY MEMBER"/>
    <property type="match status" value="1"/>
</dbReference>
<evidence type="ECO:0000259" key="6">
    <source>
        <dbReference type="PROSITE" id="PS50049"/>
    </source>
</evidence>
<dbReference type="PROSITE" id="PS50049">
    <property type="entry name" value="THD_2"/>
    <property type="match status" value="1"/>
</dbReference>
<dbReference type="PROSITE" id="PS00251">
    <property type="entry name" value="THD_1"/>
    <property type="match status" value="1"/>
</dbReference>
<evidence type="ECO:0000256" key="1">
    <source>
        <dbReference type="ARBA" id="ARBA00004370"/>
    </source>
</evidence>
<dbReference type="GO" id="GO:0005615">
    <property type="term" value="C:extracellular space"/>
    <property type="evidence" value="ECO:0007669"/>
    <property type="project" value="UniProtKB-KW"/>
</dbReference>
<comment type="subcellular location">
    <subcellularLocation>
        <location evidence="1">Membrane</location>
    </subcellularLocation>
</comment>
<dbReference type="PANTHER" id="PTHR11471:SF34">
    <property type="entry name" value="TUMOR NECROSIS FACTOR LIGAND SUPERFAMILY MEMBER 14"/>
    <property type="match status" value="1"/>
</dbReference>
<organism evidence="7 8">
    <name type="scientific">Aldrovandia affinis</name>
    <dbReference type="NCBI Taxonomy" id="143900"/>
    <lineage>
        <taxon>Eukaryota</taxon>
        <taxon>Metazoa</taxon>
        <taxon>Chordata</taxon>
        <taxon>Craniata</taxon>
        <taxon>Vertebrata</taxon>
        <taxon>Euteleostomi</taxon>
        <taxon>Actinopterygii</taxon>
        <taxon>Neopterygii</taxon>
        <taxon>Teleostei</taxon>
        <taxon>Notacanthiformes</taxon>
        <taxon>Halosauridae</taxon>
        <taxon>Aldrovandia</taxon>
    </lineage>
</organism>
<evidence type="ECO:0000313" key="8">
    <source>
        <dbReference type="Proteomes" id="UP001221898"/>
    </source>
</evidence>
<evidence type="ECO:0000256" key="4">
    <source>
        <dbReference type="ARBA" id="ARBA00023136"/>
    </source>
</evidence>